<dbReference type="NCBIfam" id="TIGR03352">
    <property type="entry name" value="VI_chp_3"/>
    <property type="match status" value="1"/>
</dbReference>
<protein>
    <submittedName>
        <fullName evidence="2">Type VI secretion system protein VasD</fullName>
    </submittedName>
</protein>
<dbReference type="InterPro" id="IPR038706">
    <property type="entry name" value="Type_VI_SciN-like_sf"/>
</dbReference>
<dbReference type="EMBL" id="QJJK01000001">
    <property type="protein sequence ID" value="PXW64913.1"/>
    <property type="molecule type" value="Genomic_DNA"/>
</dbReference>
<dbReference type="Gene3D" id="2.60.40.4150">
    <property type="entry name" value="Type VI secretion system, lipoprotein SciN"/>
    <property type="match status" value="1"/>
</dbReference>
<sequence>MSGQEIKQCVMTCLLATILAGCATAAPPRPAILHATVVAGLSVNPDGDGRASPVVVEIFELSSLTPFQEADFDSLYTKEKQTLGENLLATHSTIVSPGASKTVTATMAPQTTALGVIAGFADLDGLQWRGALQTLPGKDVRVAIAIDGAGITVRPVQ</sequence>
<keyword evidence="1" id="KW-0732">Signal</keyword>
<feature type="chain" id="PRO_5015836524" evidence="1">
    <location>
        <begin position="26"/>
        <end position="157"/>
    </location>
</feature>
<evidence type="ECO:0000313" key="3">
    <source>
        <dbReference type="Proteomes" id="UP000248021"/>
    </source>
</evidence>
<reference evidence="2 3" key="1">
    <citation type="submission" date="2018-05" db="EMBL/GenBank/DDBJ databases">
        <title>Genomic Encyclopedia of Type Strains, Phase IV (KMG-IV): sequencing the most valuable type-strain genomes for metagenomic binning, comparative biology and taxonomic classification.</title>
        <authorList>
            <person name="Goeker M."/>
        </authorList>
    </citation>
    <scope>NUCLEOTIDE SEQUENCE [LARGE SCALE GENOMIC DNA]</scope>
    <source>
        <strain evidence="2 3">DSM 6462</strain>
    </source>
</reference>
<dbReference type="PANTHER" id="PTHR37625:SF4">
    <property type="entry name" value="OUTER MEMBRANE LIPOPROTEIN"/>
    <property type="match status" value="1"/>
</dbReference>
<keyword evidence="3" id="KW-1185">Reference proteome</keyword>
<accession>A0A2V3UIQ2</accession>
<dbReference type="InterPro" id="IPR017734">
    <property type="entry name" value="T6SS_SciN"/>
</dbReference>
<evidence type="ECO:0000256" key="1">
    <source>
        <dbReference type="SAM" id="SignalP"/>
    </source>
</evidence>
<name>A0A2V3UIQ2_9HYPH</name>
<feature type="signal peptide" evidence="1">
    <location>
        <begin position="1"/>
        <end position="25"/>
    </location>
</feature>
<dbReference type="PANTHER" id="PTHR37625">
    <property type="entry name" value="OUTER MEMBRANE LIPOPROTEIN-RELATED"/>
    <property type="match status" value="1"/>
</dbReference>
<gene>
    <name evidence="2" type="ORF">C7450_101673</name>
</gene>
<dbReference type="PROSITE" id="PS51257">
    <property type="entry name" value="PROKAR_LIPOPROTEIN"/>
    <property type="match status" value="1"/>
</dbReference>
<dbReference type="RefSeq" id="WP_170147020.1">
    <property type="nucleotide sequence ID" value="NZ_JAHBRY010000001.1"/>
</dbReference>
<proteinExistence type="predicted"/>
<dbReference type="Proteomes" id="UP000248021">
    <property type="component" value="Unassembled WGS sequence"/>
</dbReference>
<evidence type="ECO:0000313" key="2">
    <source>
        <dbReference type="EMBL" id="PXW64913.1"/>
    </source>
</evidence>
<dbReference type="AlphaFoldDB" id="A0A2V3UIQ2"/>
<dbReference type="Pfam" id="PF12790">
    <property type="entry name" value="T6SS-SciN"/>
    <property type="match status" value="1"/>
</dbReference>
<comment type="caution">
    <text evidence="2">The sequence shown here is derived from an EMBL/GenBank/DDBJ whole genome shotgun (WGS) entry which is preliminary data.</text>
</comment>
<organism evidence="2 3">
    <name type="scientific">Chelatococcus asaccharovorans</name>
    <dbReference type="NCBI Taxonomy" id="28210"/>
    <lineage>
        <taxon>Bacteria</taxon>
        <taxon>Pseudomonadati</taxon>
        <taxon>Pseudomonadota</taxon>
        <taxon>Alphaproteobacteria</taxon>
        <taxon>Hyphomicrobiales</taxon>
        <taxon>Chelatococcaceae</taxon>
        <taxon>Chelatococcus</taxon>
    </lineage>
</organism>